<dbReference type="PROSITE" id="PS51007">
    <property type="entry name" value="CYTC"/>
    <property type="match status" value="1"/>
</dbReference>
<comment type="cofactor">
    <cofactor evidence="19 21">
        <name>heme c</name>
        <dbReference type="ChEBI" id="CHEBI:61717"/>
    </cofactor>
    <text evidence="19 21">Binds 2 heme C groups per subunit.</text>
</comment>
<dbReference type="Proteomes" id="UP000885822">
    <property type="component" value="Unassembled WGS sequence"/>
</dbReference>
<feature type="binding site" description="axial binding residue" evidence="20">
    <location>
        <position position="202"/>
    </location>
    <ligand>
        <name>heme c</name>
        <dbReference type="ChEBI" id="CHEBI:61717"/>
        <label>2</label>
    </ligand>
    <ligandPart>
        <name>Fe</name>
        <dbReference type="ChEBI" id="CHEBI:18248"/>
    </ligandPart>
</feature>
<evidence type="ECO:0000256" key="11">
    <source>
        <dbReference type="ARBA" id="ARBA00022737"/>
    </source>
</evidence>
<evidence type="ECO:0000256" key="21">
    <source>
        <dbReference type="PIRSR" id="PIRSR000006-2"/>
    </source>
</evidence>
<dbReference type="Pfam" id="PF13442">
    <property type="entry name" value="Cytochrome_CBB3"/>
    <property type="match status" value="2"/>
</dbReference>
<feature type="transmembrane region" description="Helical" evidence="22">
    <location>
        <begin position="30"/>
        <end position="50"/>
    </location>
</feature>
<evidence type="ECO:0000256" key="8">
    <source>
        <dbReference type="ARBA" id="ARBA00022660"/>
    </source>
</evidence>
<keyword evidence="14 22" id="KW-1133">Transmembrane helix</keyword>
<feature type="domain" description="Cytochrome c" evidence="23">
    <location>
        <begin position="106"/>
        <end position="277"/>
    </location>
</feature>
<dbReference type="EMBL" id="DRCV01000081">
    <property type="protein sequence ID" value="HDK37733.1"/>
    <property type="molecule type" value="Genomic_DNA"/>
</dbReference>
<evidence type="ECO:0000256" key="6">
    <source>
        <dbReference type="ARBA" id="ARBA00022519"/>
    </source>
</evidence>
<feature type="binding site" description="axial binding residue" evidence="20">
    <location>
        <position position="162"/>
    </location>
    <ligand>
        <name>heme c</name>
        <dbReference type="ChEBI" id="CHEBI:61717"/>
        <label>2</label>
    </ligand>
    <ligandPart>
        <name>Fe</name>
        <dbReference type="ChEBI" id="CHEBI:18248"/>
    </ligandPart>
</feature>
<feature type="binding site" description="covalent" evidence="21">
    <location>
        <position position="201"/>
    </location>
    <ligand>
        <name>heme c</name>
        <dbReference type="ChEBI" id="CHEBI:61717"/>
        <label>2</label>
    </ligand>
</feature>
<keyword evidence="8 19" id="KW-0679">Respiratory chain</keyword>
<comment type="caution">
    <text evidence="24">The sequence shown here is derived from an EMBL/GenBank/DDBJ whole genome shotgun (WGS) entry which is preliminary data.</text>
</comment>
<evidence type="ECO:0000256" key="18">
    <source>
        <dbReference type="ARBA" id="ARBA00023136"/>
    </source>
</evidence>
<gene>
    <name evidence="24" type="primary">ccoP</name>
    <name evidence="24" type="ORF">ENG92_01790</name>
</gene>
<dbReference type="SUPFAM" id="SSF46626">
    <property type="entry name" value="Cytochrome c"/>
    <property type="match status" value="2"/>
</dbReference>
<dbReference type="PIRSF" id="PIRSF000006">
    <property type="entry name" value="Cbb3-Cox_fixP"/>
    <property type="match status" value="1"/>
</dbReference>
<comment type="similarity">
    <text evidence="3 19">Belongs to the CcoP / FixP family.</text>
</comment>
<dbReference type="AlphaFoldDB" id="A0A831NRX6"/>
<evidence type="ECO:0000256" key="17">
    <source>
        <dbReference type="ARBA" id="ARBA00023065"/>
    </source>
</evidence>
<keyword evidence="7 19" id="KW-0349">Heme</keyword>
<evidence type="ECO:0000256" key="20">
    <source>
        <dbReference type="PIRSR" id="PIRSR000006-1"/>
    </source>
</evidence>
<keyword evidence="13 19" id="KW-0249">Electron transport</keyword>
<evidence type="ECO:0000256" key="9">
    <source>
        <dbReference type="ARBA" id="ARBA00022692"/>
    </source>
</evidence>
<dbReference type="InterPro" id="IPR004678">
    <property type="entry name" value="Cyt_c_oxidase_cbb3_su3"/>
</dbReference>
<evidence type="ECO:0000256" key="5">
    <source>
        <dbReference type="ARBA" id="ARBA00022475"/>
    </source>
</evidence>
<dbReference type="InterPro" id="IPR009056">
    <property type="entry name" value="Cyt_c-like_dom"/>
</dbReference>
<dbReference type="GO" id="GO:1902600">
    <property type="term" value="P:proton transmembrane transport"/>
    <property type="evidence" value="ECO:0007669"/>
    <property type="project" value="UniProtKB-KW"/>
</dbReference>
<dbReference type="InterPro" id="IPR038414">
    <property type="entry name" value="CcoP_N_sf"/>
</dbReference>
<dbReference type="GO" id="GO:0016491">
    <property type="term" value="F:oxidoreductase activity"/>
    <property type="evidence" value="ECO:0007669"/>
    <property type="project" value="UniProtKB-KW"/>
</dbReference>
<feature type="binding site" description="covalent" evidence="21">
    <location>
        <position position="198"/>
    </location>
    <ligand>
        <name>heme c</name>
        <dbReference type="ChEBI" id="CHEBI:61717"/>
        <label>2</label>
    </ligand>
</feature>
<keyword evidence="5 19" id="KW-1003">Cell membrane</keyword>
<evidence type="ECO:0000313" key="24">
    <source>
        <dbReference type="EMBL" id="HDK37733.1"/>
    </source>
</evidence>
<evidence type="ECO:0000256" key="14">
    <source>
        <dbReference type="ARBA" id="ARBA00022989"/>
    </source>
</evidence>
<keyword evidence="17 19" id="KW-0406">Ion transport</keyword>
<feature type="binding site" description="axial binding residue" evidence="20">
    <location>
        <position position="254"/>
    </location>
    <ligand>
        <name>heme c</name>
        <dbReference type="ChEBI" id="CHEBI:61717"/>
        <label>1</label>
    </ligand>
    <ligandPart>
        <name>Fe</name>
        <dbReference type="ChEBI" id="CHEBI:18248"/>
    </ligandPart>
</feature>
<evidence type="ECO:0000256" key="22">
    <source>
        <dbReference type="SAM" id="Phobius"/>
    </source>
</evidence>
<comment type="subcellular location">
    <subcellularLocation>
        <location evidence="1 19">Cell inner membrane</location>
    </subcellularLocation>
</comment>
<keyword evidence="15 19" id="KW-0560">Oxidoreductase</keyword>
<dbReference type="PANTHER" id="PTHR33751">
    <property type="entry name" value="CBB3-TYPE CYTOCHROME C OXIDASE SUBUNIT FIXP"/>
    <property type="match status" value="1"/>
</dbReference>
<accession>A0A831NRX6</accession>
<feature type="binding site" description="covalent" evidence="21">
    <location>
        <position position="119"/>
    </location>
    <ligand>
        <name>heme c</name>
        <dbReference type="ChEBI" id="CHEBI:61717"/>
        <label>1</label>
    </ligand>
</feature>
<name>A0A831NRX6_9GAMM</name>
<dbReference type="PANTHER" id="PTHR33751:SF1">
    <property type="entry name" value="CBB3-TYPE CYTOCHROME C OXIDASE SUBUNIT FIXP"/>
    <property type="match status" value="1"/>
</dbReference>
<organism evidence="24">
    <name type="scientific">Thiolapillus brandeum</name>
    <dbReference type="NCBI Taxonomy" id="1076588"/>
    <lineage>
        <taxon>Bacteria</taxon>
        <taxon>Pseudomonadati</taxon>
        <taxon>Pseudomonadota</taxon>
        <taxon>Gammaproteobacteria</taxon>
        <taxon>Chromatiales</taxon>
        <taxon>Sedimenticolaceae</taxon>
        <taxon>Thiolapillus</taxon>
    </lineage>
</organism>
<evidence type="ECO:0000256" key="16">
    <source>
        <dbReference type="ARBA" id="ARBA00023004"/>
    </source>
</evidence>
<dbReference type="InterPro" id="IPR008168">
    <property type="entry name" value="Cyt_C_IC"/>
</dbReference>
<dbReference type="GO" id="GO:0005506">
    <property type="term" value="F:iron ion binding"/>
    <property type="evidence" value="ECO:0007669"/>
    <property type="project" value="InterPro"/>
</dbReference>
<evidence type="ECO:0000256" key="12">
    <source>
        <dbReference type="ARBA" id="ARBA00022781"/>
    </source>
</evidence>
<reference evidence="24" key="1">
    <citation type="journal article" date="2020" name="mSystems">
        <title>Genome- and Community-Level Interaction Insights into Carbon Utilization and Element Cycling Functions of Hydrothermarchaeota in Hydrothermal Sediment.</title>
        <authorList>
            <person name="Zhou Z."/>
            <person name="Liu Y."/>
            <person name="Xu W."/>
            <person name="Pan J."/>
            <person name="Luo Z.H."/>
            <person name="Li M."/>
        </authorList>
    </citation>
    <scope>NUCLEOTIDE SEQUENCE [LARGE SCALE GENOMIC DNA]</scope>
    <source>
        <strain evidence="24">HyVt-26</strain>
    </source>
</reference>
<evidence type="ECO:0000256" key="1">
    <source>
        <dbReference type="ARBA" id="ARBA00004533"/>
    </source>
</evidence>
<evidence type="ECO:0000256" key="7">
    <source>
        <dbReference type="ARBA" id="ARBA00022617"/>
    </source>
</evidence>
<dbReference type="GO" id="GO:0006119">
    <property type="term" value="P:oxidative phosphorylation"/>
    <property type="evidence" value="ECO:0007669"/>
    <property type="project" value="UniProtKB-UniPathway"/>
</dbReference>
<dbReference type="Pfam" id="PF14715">
    <property type="entry name" value="FixP_N"/>
    <property type="match status" value="1"/>
</dbReference>
<keyword evidence="16 19" id="KW-0408">Iron</keyword>
<evidence type="ECO:0000256" key="2">
    <source>
        <dbReference type="ARBA" id="ARBA00004673"/>
    </source>
</evidence>
<keyword evidence="4 19" id="KW-0813">Transport</keyword>
<evidence type="ECO:0000256" key="15">
    <source>
        <dbReference type="ARBA" id="ARBA00023002"/>
    </source>
</evidence>
<keyword evidence="11" id="KW-0677">Repeat</keyword>
<evidence type="ECO:0000256" key="19">
    <source>
        <dbReference type="PIRNR" id="PIRNR000006"/>
    </source>
</evidence>
<dbReference type="InterPro" id="IPR036909">
    <property type="entry name" value="Cyt_c-like_dom_sf"/>
</dbReference>
<dbReference type="GO" id="GO:0005886">
    <property type="term" value="C:plasma membrane"/>
    <property type="evidence" value="ECO:0007669"/>
    <property type="project" value="UniProtKB-SubCell"/>
</dbReference>
<evidence type="ECO:0000256" key="10">
    <source>
        <dbReference type="ARBA" id="ARBA00022723"/>
    </source>
</evidence>
<evidence type="ECO:0000256" key="3">
    <source>
        <dbReference type="ARBA" id="ARBA00006113"/>
    </source>
</evidence>
<dbReference type="GO" id="GO:0009055">
    <property type="term" value="F:electron transfer activity"/>
    <property type="evidence" value="ECO:0007669"/>
    <property type="project" value="InterPro"/>
</dbReference>
<dbReference type="InterPro" id="IPR032858">
    <property type="entry name" value="CcoP_N"/>
</dbReference>
<dbReference type="GO" id="GO:0020037">
    <property type="term" value="F:heme binding"/>
    <property type="evidence" value="ECO:0007669"/>
    <property type="project" value="InterPro"/>
</dbReference>
<feature type="binding site" description="axial binding residue" evidence="20">
    <location>
        <position position="123"/>
    </location>
    <ligand>
        <name>heme c</name>
        <dbReference type="ChEBI" id="CHEBI:61717"/>
        <label>1</label>
    </ligand>
    <ligandPart>
        <name>Fe</name>
        <dbReference type="ChEBI" id="CHEBI:18248"/>
    </ligandPart>
</feature>
<dbReference type="UniPathway" id="UPA00705"/>
<keyword evidence="6 19" id="KW-0997">Cell inner membrane</keyword>
<keyword evidence="10 19" id="KW-0479">Metal-binding</keyword>
<protein>
    <recommendedName>
        <fullName evidence="19">Cbb3-type cytochrome c oxidase subunit</fullName>
    </recommendedName>
</protein>
<dbReference type="Gene3D" id="6.10.280.130">
    <property type="match status" value="1"/>
</dbReference>
<evidence type="ECO:0000256" key="13">
    <source>
        <dbReference type="ARBA" id="ARBA00022982"/>
    </source>
</evidence>
<dbReference type="PRINTS" id="PR00605">
    <property type="entry name" value="CYTCHROMECIC"/>
</dbReference>
<keyword evidence="18 19" id="KW-0472">Membrane</keyword>
<feature type="binding site" description="covalent" evidence="21">
    <location>
        <position position="122"/>
    </location>
    <ligand>
        <name>heme c</name>
        <dbReference type="ChEBI" id="CHEBI:61717"/>
        <label>1</label>
    </ligand>
</feature>
<keyword evidence="12 19" id="KW-0375">Hydrogen ion transport</keyword>
<sequence length="280" mass="30233">MSDDKNRYGQTTGHVWDDSLAELTNPPPKWWMLGLHASWILVVLYTLYYPSWPLVSSHFKGFAGWTSIGEFKKDMKEVEEVRAKYENKLPGMSAAAILADNELKNYVVRSAKVLFGDNCAACHGAGGAGNPGFPALVDDAWLYGGTIENIEATITTGKKGMMPKMGGAQLTDAEIDKLANAIHNGTATKEPLYAAKGCIGCHGPDGKGIAALGSANLTDKIWRFKAQDQLASIKTTIKHGVNDPSDPKTRNAEMPGWKGRLTDTQIKKLAVYVHALGGGQ</sequence>
<comment type="pathway">
    <text evidence="2 19">Energy metabolism; oxidative phosphorylation.</text>
</comment>
<comment type="function">
    <text evidence="19">C-type cytochrome. Part of the cbb3-type cytochrome c oxidase complex.</text>
</comment>
<dbReference type="InterPro" id="IPR050597">
    <property type="entry name" value="Cytochrome_c_Oxidase_Subunit"/>
</dbReference>
<comment type="subunit">
    <text evidence="19">Component of the cbb3-type cytochrome c oxidase.</text>
</comment>
<dbReference type="NCBIfam" id="TIGR00782">
    <property type="entry name" value="ccoP"/>
    <property type="match status" value="1"/>
</dbReference>
<dbReference type="Gene3D" id="1.10.760.10">
    <property type="entry name" value="Cytochrome c-like domain"/>
    <property type="match status" value="2"/>
</dbReference>
<evidence type="ECO:0000256" key="4">
    <source>
        <dbReference type="ARBA" id="ARBA00022448"/>
    </source>
</evidence>
<proteinExistence type="inferred from homology"/>
<evidence type="ECO:0000259" key="23">
    <source>
        <dbReference type="PROSITE" id="PS51007"/>
    </source>
</evidence>
<keyword evidence="9 22" id="KW-0812">Transmembrane</keyword>